<accession>A0A9Q9AGL7</accession>
<reference evidence="2" key="1">
    <citation type="submission" date="2022-06" db="EMBL/GenBank/DDBJ databases">
        <title>Complete genome sequences of two strains of the flax pathogen Septoria linicola.</title>
        <authorList>
            <person name="Lapalu N."/>
            <person name="Simon A."/>
            <person name="Demenou B."/>
            <person name="Paumier D."/>
            <person name="Guillot M.-P."/>
            <person name="Gout L."/>
            <person name="Valade R."/>
        </authorList>
    </citation>
    <scope>NUCLEOTIDE SEQUENCE</scope>
    <source>
        <strain evidence="2">SE15195</strain>
    </source>
</reference>
<dbReference type="Proteomes" id="UP001056384">
    <property type="component" value="Chromosome 2"/>
</dbReference>
<keyword evidence="3" id="KW-1185">Reference proteome</keyword>
<evidence type="ECO:0008006" key="4">
    <source>
        <dbReference type="Google" id="ProtNLM"/>
    </source>
</evidence>
<organism evidence="2 3">
    <name type="scientific">Septoria linicola</name>
    <dbReference type="NCBI Taxonomy" id="215465"/>
    <lineage>
        <taxon>Eukaryota</taxon>
        <taxon>Fungi</taxon>
        <taxon>Dikarya</taxon>
        <taxon>Ascomycota</taxon>
        <taxon>Pezizomycotina</taxon>
        <taxon>Dothideomycetes</taxon>
        <taxon>Dothideomycetidae</taxon>
        <taxon>Mycosphaerellales</taxon>
        <taxon>Mycosphaerellaceae</taxon>
        <taxon>Septoria</taxon>
    </lineage>
</organism>
<proteinExistence type="predicted"/>
<evidence type="ECO:0000313" key="3">
    <source>
        <dbReference type="Proteomes" id="UP001056384"/>
    </source>
</evidence>
<name>A0A9Q9AGL7_9PEZI</name>
<feature type="signal peptide" evidence="1">
    <location>
        <begin position="1"/>
        <end position="25"/>
    </location>
</feature>
<sequence length="398" mass="44240">MPSQRLKLPLILAAVALLLVSLIRYQQQSDAAGRLASLLAAPYRVIPSNSVETPANATLGFGAVYVVSGPESPRKQPLLEAAAVSEIDLTIPAQTAWTEEDVASFQIEDRENSKIKSGSIKAWLSHHLVLRDFLASGKETALILEDDVDWDIRLRTQQVPISQRATRTLLNSTGRNEARYPWGSPASWEVLWLGHCGDYFGALGDGVGVGHHHPQNLKKTQHILAEDKTMLWHTDLHPFTASLLTAFNVPEQARVIHRSQWPLCTFGYAVTRESARRILYEIAPAKEDPVTPMTAYDAAMLTGCRDGPLVCYTIQPELFHHMEGASLIAIAEEKERVIHRPPVDAAGLEQAKFRGETSNINCGFWSGEFYFEGDEQKLRHLRQKVGREGQCLKAKYSS</sequence>
<keyword evidence="1" id="KW-0732">Signal</keyword>
<dbReference type="AlphaFoldDB" id="A0A9Q9AGL7"/>
<feature type="chain" id="PRO_5040478441" description="Glycosyltransferase family 25 protein" evidence="1">
    <location>
        <begin position="26"/>
        <end position="398"/>
    </location>
</feature>
<dbReference type="EMBL" id="CP099419">
    <property type="protein sequence ID" value="USW49054.1"/>
    <property type="molecule type" value="Genomic_DNA"/>
</dbReference>
<dbReference type="OrthoDB" id="47375at2759"/>
<evidence type="ECO:0000313" key="2">
    <source>
        <dbReference type="EMBL" id="USW49054.1"/>
    </source>
</evidence>
<gene>
    <name evidence="2" type="ORF">Slin15195_G023730</name>
</gene>
<evidence type="ECO:0000256" key="1">
    <source>
        <dbReference type="SAM" id="SignalP"/>
    </source>
</evidence>
<protein>
    <recommendedName>
        <fullName evidence="4">Glycosyltransferase family 25 protein</fullName>
    </recommendedName>
</protein>